<name>A0A329C1I1_9BURK</name>
<gene>
    <name evidence="1" type="ORF">BX591_112116</name>
</gene>
<dbReference type="AlphaFoldDB" id="A0A329C1I1"/>
<reference evidence="1 2" key="1">
    <citation type="submission" date="2018-06" db="EMBL/GenBank/DDBJ databases">
        <title>Genomic Encyclopedia of Type Strains, Phase III (KMG-III): the genomes of soil and plant-associated and newly described type strains.</title>
        <authorList>
            <person name="Whitman W."/>
        </authorList>
    </citation>
    <scope>NUCLEOTIDE SEQUENCE [LARGE SCALE GENOMIC DNA]</scope>
    <source>
        <strain evidence="1 2">LMG 23644</strain>
    </source>
</reference>
<organism evidence="1 2">
    <name type="scientific">Paraburkholderia bryophila</name>
    <dbReference type="NCBI Taxonomy" id="420952"/>
    <lineage>
        <taxon>Bacteria</taxon>
        <taxon>Pseudomonadati</taxon>
        <taxon>Pseudomonadota</taxon>
        <taxon>Betaproteobacteria</taxon>
        <taxon>Burkholderiales</taxon>
        <taxon>Burkholderiaceae</taxon>
        <taxon>Paraburkholderia</taxon>
    </lineage>
</organism>
<accession>A0A329C1I1</accession>
<proteinExistence type="predicted"/>
<evidence type="ECO:0000313" key="1">
    <source>
        <dbReference type="EMBL" id="RAS27907.1"/>
    </source>
</evidence>
<dbReference type="EMBL" id="QLTK01000012">
    <property type="protein sequence ID" value="RAS27907.1"/>
    <property type="molecule type" value="Genomic_DNA"/>
</dbReference>
<dbReference type="Proteomes" id="UP000248918">
    <property type="component" value="Unassembled WGS sequence"/>
</dbReference>
<protein>
    <submittedName>
        <fullName evidence="1">Uncharacterized protein</fullName>
    </submittedName>
</protein>
<sequence length="43" mass="4571">MLQRPAAFGIIANKLPARRAYPAHAGQPMAAALRGVRPSPFPC</sequence>
<evidence type="ECO:0000313" key="2">
    <source>
        <dbReference type="Proteomes" id="UP000248918"/>
    </source>
</evidence>
<comment type="caution">
    <text evidence="1">The sequence shown here is derived from an EMBL/GenBank/DDBJ whole genome shotgun (WGS) entry which is preliminary data.</text>
</comment>